<name>A0ABT8SFI2_9BURK</name>
<reference evidence="6" key="1">
    <citation type="submission" date="2023-06" db="EMBL/GenBank/DDBJ databases">
        <authorList>
            <person name="Jiang Y."/>
            <person name="Liu Q."/>
        </authorList>
    </citation>
    <scope>NUCLEOTIDE SEQUENCE</scope>
    <source>
        <strain evidence="6">CGMCC 1.12090</strain>
    </source>
</reference>
<dbReference type="PROSITE" id="PS50931">
    <property type="entry name" value="HTH_LYSR"/>
    <property type="match status" value="1"/>
</dbReference>
<evidence type="ECO:0000313" key="6">
    <source>
        <dbReference type="EMBL" id="MDO1537138.1"/>
    </source>
</evidence>
<protein>
    <submittedName>
        <fullName evidence="6">LysR family transcriptional regulator</fullName>
    </submittedName>
</protein>
<comment type="similarity">
    <text evidence="1">Belongs to the LysR transcriptional regulatory family.</text>
</comment>
<dbReference type="EMBL" id="JAUKVY010000035">
    <property type="protein sequence ID" value="MDO1537138.1"/>
    <property type="molecule type" value="Genomic_DNA"/>
</dbReference>
<evidence type="ECO:0000256" key="4">
    <source>
        <dbReference type="ARBA" id="ARBA00023163"/>
    </source>
</evidence>
<dbReference type="InterPro" id="IPR036388">
    <property type="entry name" value="WH-like_DNA-bd_sf"/>
</dbReference>
<dbReference type="Pfam" id="PF00126">
    <property type="entry name" value="HTH_1"/>
    <property type="match status" value="1"/>
</dbReference>
<comment type="caution">
    <text evidence="6">The sequence shown here is derived from an EMBL/GenBank/DDBJ whole genome shotgun (WGS) entry which is preliminary data.</text>
</comment>
<evidence type="ECO:0000256" key="3">
    <source>
        <dbReference type="ARBA" id="ARBA00023125"/>
    </source>
</evidence>
<evidence type="ECO:0000259" key="5">
    <source>
        <dbReference type="PROSITE" id="PS50931"/>
    </source>
</evidence>
<dbReference type="Pfam" id="PF03466">
    <property type="entry name" value="LysR_substrate"/>
    <property type="match status" value="1"/>
</dbReference>
<dbReference type="PANTHER" id="PTHR30537:SF1">
    <property type="entry name" value="HTH-TYPE TRANSCRIPTIONAL REGULATOR PGRR"/>
    <property type="match status" value="1"/>
</dbReference>
<dbReference type="InterPro" id="IPR036390">
    <property type="entry name" value="WH_DNA-bd_sf"/>
</dbReference>
<dbReference type="InterPro" id="IPR005119">
    <property type="entry name" value="LysR_subst-bd"/>
</dbReference>
<dbReference type="Proteomes" id="UP001169027">
    <property type="component" value="Unassembled WGS sequence"/>
</dbReference>
<evidence type="ECO:0000256" key="1">
    <source>
        <dbReference type="ARBA" id="ARBA00009437"/>
    </source>
</evidence>
<organism evidence="6 7">
    <name type="scientific">Variovorax ginsengisoli</name>
    <dbReference type="NCBI Taxonomy" id="363844"/>
    <lineage>
        <taxon>Bacteria</taxon>
        <taxon>Pseudomonadati</taxon>
        <taxon>Pseudomonadota</taxon>
        <taxon>Betaproteobacteria</taxon>
        <taxon>Burkholderiales</taxon>
        <taxon>Comamonadaceae</taxon>
        <taxon>Variovorax</taxon>
    </lineage>
</organism>
<dbReference type="RefSeq" id="WP_301815411.1">
    <property type="nucleotide sequence ID" value="NZ_JAUJZH010000035.1"/>
</dbReference>
<keyword evidence="4" id="KW-0804">Transcription</keyword>
<keyword evidence="3" id="KW-0238">DNA-binding</keyword>
<proteinExistence type="inferred from homology"/>
<dbReference type="InterPro" id="IPR000847">
    <property type="entry name" value="LysR_HTH_N"/>
</dbReference>
<feature type="domain" description="HTH lysR-type" evidence="5">
    <location>
        <begin position="1"/>
        <end position="61"/>
    </location>
</feature>
<dbReference type="SUPFAM" id="SSF46785">
    <property type="entry name" value="Winged helix' DNA-binding domain"/>
    <property type="match status" value="1"/>
</dbReference>
<keyword evidence="2" id="KW-0805">Transcription regulation</keyword>
<evidence type="ECO:0000313" key="7">
    <source>
        <dbReference type="Proteomes" id="UP001169027"/>
    </source>
</evidence>
<evidence type="ECO:0000256" key="2">
    <source>
        <dbReference type="ARBA" id="ARBA00023015"/>
    </source>
</evidence>
<dbReference type="PANTHER" id="PTHR30537">
    <property type="entry name" value="HTH-TYPE TRANSCRIPTIONAL REGULATOR"/>
    <property type="match status" value="1"/>
</dbReference>
<dbReference type="Gene3D" id="3.40.190.290">
    <property type="match status" value="1"/>
</dbReference>
<sequence length="310" mass="32885">MDRQLLPHLAIVLAVHRRRGFAAAAGELGMSASAVSHAVRAVEEQLGQPLFARTTRSVRLTEAGEAFLHTLAPAMAEIADAVDGFGASFGRVGGVLRINAPHVALPMAVTPLVAEMSRRHPDVEVEVTSEDGLADIVAGGYDAGVRLGHTVAQDMVAVRLTPPFKAIVVASPAYLASAGTPRNVGALARHNCIGFRFVTSGGTYAWDLLDRKAHVSVEVKGTVRVTNALYARDLALAGIGIAYIFEPLVRAELADGRLRQVLPQSAFEEPGLFLYFPRRAAQAPKLRAFVDLAKDMLGLATAGARPGSRE</sequence>
<gene>
    <name evidence="6" type="ORF">Q2T77_33215</name>
</gene>
<keyword evidence="7" id="KW-1185">Reference proteome</keyword>
<dbReference type="Gene3D" id="1.10.10.10">
    <property type="entry name" value="Winged helix-like DNA-binding domain superfamily/Winged helix DNA-binding domain"/>
    <property type="match status" value="1"/>
</dbReference>
<dbReference type="InterPro" id="IPR058163">
    <property type="entry name" value="LysR-type_TF_proteobact-type"/>
</dbReference>
<accession>A0ABT8SFI2</accession>
<dbReference type="SUPFAM" id="SSF53850">
    <property type="entry name" value="Periplasmic binding protein-like II"/>
    <property type="match status" value="1"/>
</dbReference>